<evidence type="ECO:0000256" key="5">
    <source>
        <dbReference type="ARBA" id="ARBA00023002"/>
    </source>
</evidence>
<name>A0A7W9FPF0_9HYPH</name>
<dbReference type="SUPFAM" id="SSF55469">
    <property type="entry name" value="FMN-dependent nitroreductase-like"/>
    <property type="match status" value="1"/>
</dbReference>
<evidence type="ECO:0000256" key="8">
    <source>
        <dbReference type="PIRSR" id="PIRSR000232-1"/>
    </source>
</evidence>
<protein>
    <recommendedName>
        <fullName evidence="7">Putative NAD(P)H nitroreductase</fullName>
        <ecNumber evidence="7">1.-.-.-</ecNumber>
    </recommendedName>
</protein>
<dbReference type="InterPro" id="IPR052530">
    <property type="entry name" value="NAD(P)H_nitroreductase"/>
</dbReference>
<feature type="binding site" description="in other chain" evidence="8">
    <location>
        <begin position="11"/>
        <end position="13"/>
    </location>
    <ligand>
        <name>FMN</name>
        <dbReference type="ChEBI" id="CHEBI:58210"/>
        <note>ligand shared between dimeric partners</note>
    </ligand>
</feature>
<dbReference type="AlphaFoldDB" id="A0A7W9FPF0"/>
<dbReference type="CDD" id="cd02135">
    <property type="entry name" value="YdjA-like"/>
    <property type="match status" value="1"/>
</dbReference>
<gene>
    <name evidence="10" type="ORF">GGQ63_003453</name>
</gene>
<dbReference type="EMBL" id="JACHOO010000008">
    <property type="protein sequence ID" value="MBB5754367.1"/>
    <property type="molecule type" value="Genomic_DNA"/>
</dbReference>
<proteinExistence type="inferred from homology"/>
<evidence type="ECO:0000259" key="9">
    <source>
        <dbReference type="Pfam" id="PF00881"/>
    </source>
</evidence>
<dbReference type="PANTHER" id="PTHR43821">
    <property type="entry name" value="NAD(P)H NITROREDUCTASE YDJA-RELATED"/>
    <property type="match status" value="1"/>
</dbReference>
<feature type="binding site" evidence="8">
    <location>
        <position position="38"/>
    </location>
    <ligand>
        <name>FMN</name>
        <dbReference type="ChEBI" id="CHEBI:58210"/>
        <note>ligand shared between dimeric partners</note>
    </ligand>
</feature>
<evidence type="ECO:0000256" key="6">
    <source>
        <dbReference type="ARBA" id="ARBA00023027"/>
    </source>
</evidence>
<dbReference type="Proteomes" id="UP000523821">
    <property type="component" value="Unassembled WGS sequence"/>
</dbReference>
<dbReference type="InterPro" id="IPR000415">
    <property type="entry name" value="Nitroreductase-like"/>
</dbReference>
<keyword evidence="3 7" id="KW-0288">FMN</keyword>
<dbReference type="Gene3D" id="3.40.109.10">
    <property type="entry name" value="NADH Oxidase"/>
    <property type="match status" value="1"/>
</dbReference>
<keyword evidence="5 7" id="KW-0560">Oxidoreductase</keyword>
<evidence type="ECO:0000313" key="11">
    <source>
        <dbReference type="Proteomes" id="UP000523821"/>
    </source>
</evidence>
<dbReference type="InterPro" id="IPR029479">
    <property type="entry name" value="Nitroreductase"/>
</dbReference>
<comment type="cofactor">
    <cofactor evidence="8">
        <name>FMN</name>
        <dbReference type="ChEBI" id="CHEBI:58210"/>
    </cofactor>
    <text evidence="8">Binds 1 FMN per subunit.</text>
</comment>
<feature type="binding site" evidence="8">
    <location>
        <position position="42"/>
    </location>
    <ligand>
        <name>FMN</name>
        <dbReference type="ChEBI" id="CHEBI:58210"/>
        <note>ligand shared between dimeric partners</note>
    </ligand>
</feature>
<evidence type="ECO:0000256" key="2">
    <source>
        <dbReference type="ARBA" id="ARBA00022630"/>
    </source>
</evidence>
<keyword evidence="4 7" id="KW-0521">NADP</keyword>
<dbReference type="Pfam" id="PF00881">
    <property type="entry name" value="Nitroreductase"/>
    <property type="match status" value="1"/>
</dbReference>
<keyword evidence="11" id="KW-1185">Reference proteome</keyword>
<evidence type="ECO:0000256" key="7">
    <source>
        <dbReference type="PIRNR" id="PIRNR000232"/>
    </source>
</evidence>
<evidence type="ECO:0000256" key="1">
    <source>
        <dbReference type="ARBA" id="ARBA00007118"/>
    </source>
</evidence>
<dbReference type="PIRSF" id="PIRSF000232">
    <property type="entry name" value="YdjA"/>
    <property type="match status" value="1"/>
</dbReference>
<dbReference type="PANTHER" id="PTHR43821:SF1">
    <property type="entry name" value="NAD(P)H NITROREDUCTASE YDJA-RELATED"/>
    <property type="match status" value="1"/>
</dbReference>
<evidence type="ECO:0000256" key="3">
    <source>
        <dbReference type="ARBA" id="ARBA00022643"/>
    </source>
</evidence>
<evidence type="ECO:0000313" key="10">
    <source>
        <dbReference type="EMBL" id="MBB5754367.1"/>
    </source>
</evidence>
<evidence type="ECO:0000256" key="4">
    <source>
        <dbReference type="ARBA" id="ARBA00022857"/>
    </source>
</evidence>
<sequence length="189" mass="20605">MNDTIDFLLRRRSIPAVNLVEPGPDAAQLDTLLTIAARVPDHGKLAPWRFILFRGAARAEAGAAFAALLRTKQPGADEKRIAFEEARFTRSPLVVAVVSRAAPHPKIPEWEQVLSAGAAAMNLVVAAQAMGFGAQWITEWVTYDEDARALLGLAPEERLAGLVHIGTPDIPPFERPRPALSEIVSDWTR</sequence>
<comment type="caution">
    <text evidence="10">The sequence shown here is derived from an EMBL/GenBank/DDBJ whole genome shotgun (WGS) entry which is preliminary data.</text>
</comment>
<dbReference type="GO" id="GO:0016491">
    <property type="term" value="F:oxidoreductase activity"/>
    <property type="evidence" value="ECO:0007669"/>
    <property type="project" value="UniProtKB-UniRule"/>
</dbReference>
<dbReference type="EC" id="1.-.-.-" evidence="7"/>
<dbReference type="InterPro" id="IPR026021">
    <property type="entry name" value="YdjA-like"/>
</dbReference>
<reference evidence="10 11" key="1">
    <citation type="submission" date="2020-08" db="EMBL/GenBank/DDBJ databases">
        <title>Genomic Encyclopedia of Type Strains, Phase IV (KMG-IV): sequencing the most valuable type-strain genomes for metagenomic binning, comparative biology and taxonomic classification.</title>
        <authorList>
            <person name="Goeker M."/>
        </authorList>
    </citation>
    <scope>NUCLEOTIDE SEQUENCE [LARGE SCALE GENOMIC DNA]</scope>
    <source>
        <strain evidence="10 11">DSM 16268</strain>
    </source>
</reference>
<keyword evidence="6 7" id="KW-0520">NAD</keyword>
<comment type="similarity">
    <text evidence="1 7">Belongs to the nitroreductase family.</text>
</comment>
<accession>A0A7W9FPF0</accession>
<feature type="binding site" description="in other chain" evidence="8">
    <location>
        <begin position="136"/>
        <end position="138"/>
    </location>
    <ligand>
        <name>FMN</name>
        <dbReference type="ChEBI" id="CHEBI:58210"/>
        <note>ligand shared between dimeric partners</note>
    </ligand>
</feature>
<feature type="domain" description="Nitroreductase" evidence="9">
    <location>
        <begin position="21"/>
        <end position="166"/>
    </location>
</feature>
<keyword evidence="2 7" id="KW-0285">Flavoprotein</keyword>
<dbReference type="RefSeq" id="WP_183857820.1">
    <property type="nucleotide sequence ID" value="NZ_JACHOO010000008.1"/>
</dbReference>
<organism evidence="10 11">
    <name type="scientific">Prosthecomicrobium pneumaticum</name>
    <dbReference type="NCBI Taxonomy" id="81895"/>
    <lineage>
        <taxon>Bacteria</taxon>
        <taxon>Pseudomonadati</taxon>
        <taxon>Pseudomonadota</taxon>
        <taxon>Alphaproteobacteria</taxon>
        <taxon>Hyphomicrobiales</taxon>
        <taxon>Kaistiaceae</taxon>
        <taxon>Prosthecomicrobium</taxon>
    </lineage>
</organism>